<proteinExistence type="predicted"/>
<dbReference type="OrthoDB" id="2530105at2"/>
<evidence type="ECO:0000313" key="2">
    <source>
        <dbReference type="Proteomes" id="UP000246635"/>
    </source>
</evidence>
<reference evidence="1 2" key="1">
    <citation type="submission" date="2018-05" db="EMBL/GenBank/DDBJ databases">
        <title>Genomic Encyclopedia of Type Strains, Phase III (KMG-III): the genomes of soil and plant-associated and newly described type strains.</title>
        <authorList>
            <person name="Whitman W."/>
        </authorList>
    </citation>
    <scope>NUCLEOTIDE SEQUENCE [LARGE SCALE GENOMIC DNA]</scope>
    <source>
        <strain evidence="1 2">CECT 5696</strain>
    </source>
</reference>
<dbReference type="Pfam" id="PF08012">
    <property type="entry name" value="DUF1702"/>
    <property type="match status" value="1"/>
</dbReference>
<protein>
    <submittedName>
        <fullName evidence="1">Uncharacterized protein DUF1702</fullName>
    </submittedName>
</protein>
<organism evidence="1 2">
    <name type="scientific">Paenibacillus cellulosilyticus</name>
    <dbReference type="NCBI Taxonomy" id="375489"/>
    <lineage>
        <taxon>Bacteria</taxon>
        <taxon>Bacillati</taxon>
        <taxon>Bacillota</taxon>
        <taxon>Bacilli</taxon>
        <taxon>Bacillales</taxon>
        <taxon>Paenibacillaceae</taxon>
        <taxon>Paenibacillus</taxon>
    </lineage>
</organism>
<sequence length="341" mass="40117">MMTEMLRVAALVAVVIGFPLLYLRMFQVNIPSMVRRFKTAANENENESEASYGIRFPKILRAFLSGNNRVIRPIIRLEKARDYLEDFDPFYKGFAYEGAGMGFGVKASLWPNKSKRFERYIRALDPNYLYQYYVGLGWWLHTRYGYRDARYNSWLRTLDPRYASIVFDGIGFKAALFDYPDNPHAYLRFAHFPLSYRRVCLQGYGRGLWFSNYFSLSDAITAVEQLPVAYRRDAYSGLGLAVAYSYFDRLPFAFEALDQVPAFDQTAFYQGMAFGWEARQLQNASYWEEMLGRFPEEAASRARRAVELVHEAEKRIAKQTDHDRPYYVRWMDEMRYLLNHQ</sequence>
<name>A0A2V2YU74_9BACL</name>
<dbReference type="AlphaFoldDB" id="A0A2V2YU74"/>
<dbReference type="InterPro" id="IPR012964">
    <property type="entry name" value="DUF1702"/>
</dbReference>
<comment type="caution">
    <text evidence="1">The sequence shown here is derived from an EMBL/GenBank/DDBJ whole genome shotgun (WGS) entry which is preliminary data.</text>
</comment>
<evidence type="ECO:0000313" key="1">
    <source>
        <dbReference type="EMBL" id="PWW03241.1"/>
    </source>
</evidence>
<keyword evidence="2" id="KW-1185">Reference proteome</keyword>
<dbReference type="RefSeq" id="WP_110044133.1">
    <property type="nucleotide sequence ID" value="NZ_CP054612.1"/>
</dbReference>
<accession>A0A2V2YU74</accession>
<dbReference type="Proteomes" id="UP000246635">
    <property type="component" value="Unassembled WGS sequence"/>
</dbReference>
<gene>
    <name evidence="1" type="ORF">DFQ01_107138</name>
</gene>
<dbReference type="EMBL" id="QGTQ01000007">
    <property type="protein sequence ID" value="PWW03241.1"/>
    <property type="molecule type" value="Genomic_DNA"/>
</dbReference>